<evidence type="ECO:0000256" key="1">
    <source>
        <dbReference type="SAM" id="SignalP"/>
    </source>
</evidence>
<organism evidence="2 3">
    <name type="scientific">Streptomyces regalis</name>
    <dbReference type="NCBI Taxonomy" id="68262"/>
    <lineage>
        <taxon>Bacteria</taxon>
        <taxon>Bacillati</taxon>
        <taxon>Actinomycetota</taxon>
        <taxon>Actinomycetes</taxon>
        <taxon>Kitasatosporales</taxon>
        <taxon>Streptomycetaceae</taxon>
        <taxon>Streptomyces</taxon>
    </lineage>
</organism>
<dbReference type="AlphaFoldDB" id="A0A101JA63"/>
<reference evidence="3" key="1">
    <citation type="submission" date="2015-10" db="EMBL/GenBank/DDBJ databases">
        <authorList>
            <person name="Ju K.-S."/>
            <person name="Doroghazi J.R."/>
            <person name="Metcalf W.W."/>
        </authorList>
    </citation>
    <scope>NUCLEOTIDE SEQUENCE [LARGE SCALE GENOMIC DNA]</scope>
    <source>
        <strain evidence="3">NRRL 3151</strain>
    </source>
</reference>
<dbReference type="EMBL" id="LLZG01000390">
    <property type="protein sequence ID" value="KUL23059.1"/>
    <property type="molecule type" value="Genomic_DNA"/>
</dbReference>
<name>A0A101JA63_9ACTN</name>
<protein>
    <recommendedName>
        <fullName evidence="4">MmpS family membrane protein</fullName>
    </recommendedName>
</protein>
<dbReference type="OrthoDB" id="3697696at2"/>
<comment type="caution">
    <text evidence="2">The sequence shown here is derived from an EMBL/GenBank/DDBJ whole genome shotgun (WGS) entry which is preliminary data.</text>
</comment>
<dbReference type="Gene3D" id="2.60.40.2880">
    <property type="entry name" value="MmpS1-5, C-terminal soluble domain"/>
    <property type="match status" value="1"/>
</dbReference>
<keyword evidence="1" id="KW-0732">Signal</keyword>
<evidence type="ECO:0000313" key="2">
    <source>
        <dbReference type="EMBL" id="KUL23059.1"/>
    </source>
</evidence>
<sequence>MAGAALAACGGLVLYGVLATGQSDGPPERSTPTAAVTYEVTGQGTAHITYQAHSETGQAIVAKAAALPWHKTVDVPLGREPIVSIVLGENGGKAHCALAIGGRHVQSATAIGEFGRATCSGSLPAGEGEY</sequence>
<dbReference type="InterPro" id="IPR038468">
    <property type="entry name" value="MmpS_C"/>
</dbReference>
<dbReference type="Proteomes" id="UP000053923">
    <property type="component" value="Unassembled WGS sequence"/>
</dbReference>
<evidence type="ECO:0000313" key="3">
    <source>
        <dbReference type="Proteomes" id="UP000053923"/>
    </source>
</evidence>
<gene>
    <name evidence="2" type="ORF">ADL12_40580</name>
</gene>
<accession>A0A101JA63</accession>
<feature type="signal peptide" evidence="1">
    <location>
        <begin position="1"/>
        <end position="19"/>
    </location>
</feature>
<keyword evidence="3" id="KW-1185">Reference proteome</keyword>
<feature type="chain" id="PRO_5039273341" description="MmpS family membrane protein" evidence="1">
    <location>
        <begin position="20"/>
        <end position="130"/>
    </location>
</feature>
<proteinExistence type="predicted"/>
<evidence type="ECO:0008006" key="4">
    <source>
        <dbReference type="Google" id="ProtNLM"/>
    </source>
</evidence>